<dbReference type="InterPro" id="IPR000847">
    <property type="entry name" value="LysR_HTH_N"/>
</dbReference>
<dbReference type="Gene3D" id="1.10.10.10">
    <property type="entry name" value="Winged helix-like DNA-binding domain superfamily/Winged helix DNA-binding domain"/>
    <property type="match status" value="1"/>
</dbReference>
<dbReference type="InterPro" id="IPR005119">
    <property type="entry name" value="LysR_subst-bd"/>
</dbReference>
<evidence type="ECO:0000313" key="8">
    <source>
        <dbReference type="Proteomes" id="UP000294239"/>
    </source>
</evidence>
<keyword evidence="3" id="KW-0238">DNA-binding</keyword>
<comment type="similarity">
    <text evidence="1">Belongs to the LysR transcriptional regulatory family.</text>
</comment>
<dbReference type="PROSITE" id="PS50931">
    <property type="entry name" value="HTH_LYSR"/>
    <property type="match status" value="1"/>
</dbReference>
<dbReference type="PRINTS" id="PR00039">
    <property type="entry name" value="HTHLYSR"/>
</dbReference>
<dbReference type="PANTHER" id="PTHR30427">
    <property type="entry name" value="TRANSCRIPTIONAL ACTIVATOR PROTEIN LYSR"/>
    <property type="match status" value="1"/>
</dbReference>
<keyword evidence="4" id="KW-0010">Activator</keyword>
<keyword evidence="2" id="KW-0805">Transcription regulation</keyword>
<dbReference type="EMBL" id="SISF01000030">
    <property type="protein sequence ID" value="TBN12143.1"/>
    <property type="molecule type" value="Genomic_DNA"/>
</dbReference>
<accession>A0ABY1Y8F0</accession>
<evidence type="ECO:0000259" key="6">
    <source>
        <dbReference type="PROSITE" id="PS50931"/>
    </source>
</evidence>
<evidence type="ECO:0000256" key="2">
    <source>
        <dbReference type="ARBA" id="ARBA00023015"/>
    </source>
</evidence>
<proteinExistence type="inferred from homology"/>
<reference evidence="7 8" key="1">
    <citation type="submission" date="2019-02" db="EMBL/GenBank/DDBJ databases">
        <title>Current taxonomic status of genus Agrobacterium and description of Agrobacterium cavarae sp. nov. isolated from maize roots.</title>
        <authorList>
            <person name="Flores-Felix J.D."/>
            <person name="Menendez E."/>
            <person name="Ramirez-Bahena M.H."/>
            <person name="Garcia-Fraile P."/>
            <person name="Velazquez E."/>
        </authorList>
    </citation>
    <scope>NUCLEOTIDE SEQUENCE [LARGE SCALE GENOMIC DNA]</scope>
    <source>
        <strain evidence="7 8">RZME10</strain>
    </source>
</reference>
<evidence type="ECO:0000256" key="4">
    <source>
        <dbReference type="ARBA" id="ARBA00023159"/>
    </source>
</evidence>
<dbReference type="InterPro" id="IPR036388">
    <property type="entry name" value="WH-like_DNA-bd_sf"/>
</dbReference>
<evidence type="ECO:0000256" key="3">
    <source>
        <dbReference type="ARBA" id="ARBA00023125"/>
    </source>
</evidence>
<keyword evidence="8" id="KW-1185">Reference proteome</keyword>
<dbReference type="PANTHER" id="PTHR30427:SF1">
    <property type="entry name" value="TRANSCRIPTIONAL ACTIVATOR PROTEIN LYSR"/>
    <property type="match status" value="1"/>
</dbReference>
<protein>
    <submittedName>
        <fullName evidence="7">LysR family transcriptional regulator</fullName>
    </submittedName>
</protein>
<evidence type="ECO:0000256" key="1">
    <source>
        <dbReference type="ARBA" id="ARBA00009437"/>
    </source>
</evidence>
<organism evidence="7 8">
    <name type="scientific">Agrobacterium cavarae</name>
    <dbReference type="NCBI Taxonomy" id="2528239"/>
    <lineage>
        <taxon>Bacteria</taxon>
        <taxon>Pseudomonadati</taxon>
        <taxon>Pseudomonadota</taxon>
        <taxon>Alphaproteobacteria</taxon>
        <taxon>Hyphomicrobiales</taxon>
        <taxon>Rhizobiaceae</taxon>
        <taxon>Rhizobium/Agrobacterium group</taxon>
        <taxon>Agrobacterium</taxon>
    </lineage>
</organism>
<name>A0ABY1Y8F0_9HYPH</name>
<dbReference type="SUPFAM" id="SSF53850">
    <property type="entry name" value="Periplasmic binding protein-like II"/>
    <property type="match status" value="1"/>
</dbReference>
<dbReference type="GeneID" id="301041897"/>
<dbReference type="Gene3D" id="3.40.190.290">
    <property type="match status" value="1"/>
</dbReference>
<keyword evidence="5" id="KW-0804">Transcription</keyword>
<dbReference type="Proteomes" id="UP000294239">
    <property type="component" value="Unassembled WGS sequence"/>
</dbReference>
<dbReference type="Pfam" id="PF00126">
    <property type="entry name" value="HTH_1"/>
    <property type="match status" value="1"/>
</dbReference>
<gene>
    <name evidence="7" type="ORF">EYC79_11975</name>
</gene>
<dbReference type="InterPro" id="IPR036390">
    <property type="entry name" value="WH_DNA-bd_sf"/>
</dbReference>
<dbReference type="RefSeq" id="WP_130978142.1">
    <property type="nucleotide sequence ID" value="NZ_SISF01000030.1"/>
</dbReference>
<evidence type="ECO:0000256" key="5">
    <source>
        <dbReference type="ARBA" id="ARBA00023163"/>
    </source>
</evidence>
<sequence>MSDPSGKPDLSLRLLEIFDAIMRCGTTVEAAEQLGISQPAVSNGIRQLEAQTGVTLFERLHRRLQPTEEAVALHEDIKPVFGLLRGFASRAQDMRQGVSGRLRVIATPPLGHTVAPLAMRRFLKERKDVSIAYDVRRLEHVVEAVQSGNADIGLALALERHPAVHIEILARTHMVAVLPKGEAVSGNVINAETLAKRDFVGLEIDSTLGREIRAAFDRDGVPYKPRVEVRYCATAAVLASAGIGCAIIDPYTAAFNAGLGMVECDFLPPIEVPAVMITRKGVPRSRLQHAFISEMRKALTDFGAGGMQAIFGAR</sequence>
<feature type="domain" description="HTH lysR-type" evidence="6">
    <location>
        <begin position="10"/>
        <end position="67"/>
    </location>
</feature>
<evidence type="ECO:0000313" key="7">
    <source>
        <dbReference type="EMBL" id="TBN12143.1"/>
    </source>
</evidence>
<comment type="caution">
    <text evidence="7">The sequence shown here is derived from an EMBL/GenBank/DDBJ whole genome shotgun (WGS) entry which is preliminary data.</text>
</comment>
<dbReference type="SUPFAM" id="SSF46785">
    <property type="entry name" value="Winged helix' DNA-binding domain"/>
    <property type="match status" value="1"/>
</dbReference>
<dbReference type="Pfam" id="PF03466">
    <property type="entry name" value="LysR_substrate"/>
    <property type="match status" value="1"/>
</dbReference>